<keyword evidence="2" id="KW-1133">Transmembrane helix</keyword>
<evidence type="ECO:0000313" key="3">
    <source>
        <dbReference type="EMBL" id="MDG0790699.1"/>
    </source>
</evidence>
<dbReference type="GO" id="GO:0005886">
    <property type="term" value="C:plasma membrane"/>
    <property type="evidence" value="ECO:0007669"/>
    <property type="project" value="TreeGrafter"/>
</dbReference>
<dbReference type="Proteomes" id="UP001153387">
    <property type="component" value="Unassembled WGS sequence"/>
</dbReference>
<feature type="transmembrane region" description="Helical" evidence="2">
    <location>
        <begin position="20"/>
        <end position="44"/>
    </location>
</feature>
<dbReference type="InterPro" id="IPR036138">
    <property type="entry name" value="PBP_dimer_sf"/>
</dbReference>
<feature type="region of interest" description="Disordered" evidence="1">
    <location>
        <begin position="120"/>
        <end position="169"/>
    </location>
</feature>
<evidence type="ECO:0008006" key="5">
    <source>
        <dbReference type="Google" id="ProtNLM"/>
    </source>
</evidence>
<keyword evidence="2" id="KW-0472">Membrane</keyword>
<dbReference type="PANTHER" id="PTHR30627">
    <property type="entry name" value="PEPTIDOGLYCAN D,D-TRANSPEPTIDASE"/>
    <property type="match status" value="1"/>
</dbReference>
<reference evidence="3 4" key="1">
    <citation type="submission" date="2022-10" db="EMBL/GenBank/DDBJ databases">
        <title>Comparative genomic analysis of Cohnella hashimotonis sp. nov., isolated from the International Space Station.</title>
        <authorList>
            <person name="Simpson A."/>
            <person name="Venkateswaran K."/>
        </authorList>
    </citation>
    <scope>NUCLEOTIDE SEQUENCE [LARGE SCALE GENOMIC DNA]</scope>
    <source>
        <strain evidence="3 4">DSM 18997</strain>
    </source>
</reference>
<evidence type="ECO:0000256" key="2">
    <source>
        <dbReference type="SAM" id="Phobius"/>
    </source>
</evidence>
<feature type="compositionally biased region" description="Basic and acidic residues" evidence="1">
    <location>
        <begin position="120"/>
        <end position="134"/>
    </location>
</feature>
<proteinExistence type="predicted"/>
<dbReference type="RefSeq" id="WP_277564501.1">
    <property type="nucleotide sequence ID" value="NZ_JAPDHZ010000002.1"/>
</dbReference>
<dbReference type="GO" id="GO:0008658">
    <property type="term" value="F:penicillin binding"/>
    <property type="evidence" value="ECO:0007669"/>
    <property type="project" value="InterPro"/>
</dbReference>
<dbReference type="GO" id="GO:0071555">
    <property type="term" value="P:cell wall organization"/>
    <property type="evidence" value="ECO:0007669"/>
    <property type="project" value="TreeGrafter"/>
</dbReference>
<dbReference type="AlphaFoldDB" id="A0A9X4QLE8"/>
<comment type="caution">
    <text evidence="3">The sequence shown here is derived from an EMBL/GenBank/DDBJ whole genome shotgun (WGS) entry which is preliminary data.</text>
</comment>
<gene>
    <name evidence="3" type="ORF">OMP38_07395</name>
</gene>
<keyword evidence="2" id="KW-0812">Transmembrane</keyword>
<name>A0A9X4QLE8_9BACL</name>
<evidence type="ECO:0000256" key="1">
    <source>
        <dbReference type="SAM" id="MobiDB-lite"/>
    </source>
</evidence>
<dbReference type="SUPFAM" id="SSF56519">
    <property type="entry name" value="Penicillin binding protein dimerisation domain"/>
    <property type="match status" value="1"/>
</dbReference>
<dbReference type="InterPro" id="IPR050515">
    <property type="entry name" value="Beta-lactam/transpept"/>
</dbReference>
<keyword evidence="4" id="KW-1185">Reference proteome</keyword>
<protein>
    <recommendedName>
        <fullName evidence="5">Penicillin-binding protein dimerisation domain-containing protein</fullName>
    </recommendedName>
</protein>
<organism evidence="3 4">
    <name type="scientific">Cohnella ginsengisoli</name>
    <dbReference type="NCBI Taxonomy" id="425004"/>
    <lineage>
        <taxon>Bacteria</taxon>
        <taxon>Bacillati</taxon>
        <taxon>Bacillota</taxon>
        <taxon>Bacilli</taxon>
        <taxon>Bacillales</taxon>
        <taxon>Paenibacillaceae</taxon>
        <taxon>Cohnella</taxon>
    </lineage>
</organism>
<dbReference type="EMBL" id="JAPDHZ010000002">
    <property type="protein sequence ID" value="MDG0790699.1"/>
    <property type="molecule type" value="Genomic_DNA"/>
</dbReference>
<sequence length="169" mass="18777">MSDKLTEEAERRVLRNRRHFSIRLNFFFFTVFGLFSVLIIRLAYLQFVEGPNLKEQEHQLATKDVSIPPIRGNIYDSAGFPIAYSTSTQSLYFTLEPGTKKGRRTGAGRAHRGGIQALRRQDEGAAHGGRDLRGHGLRGKGALPVPAASDQVGADGSGDRLFQRAPRRI</sequence>
<evidence type="ECO:0000313" key="4">
    <source>
        <dbReference type="Proteomes" id="UP001153387"/>
    </source>
</evidence>
<accession>A0A9X4QLE8</accession>